<evidence type="ECO:0000256" key="5">
    <source>
        <dbReference type="ARBA" id="ARBA00022679"/>
    </source>
</evidence>
<keyword evidence="6" id="KW-0418">Kinase</keyword>
<dbReference type="InterPro" id="IPR036890">
    <property type="entry name" value="HATPase_C_sf"/>
</dbReference>
<dbReference type="SMART" id="SM00387">
    <property type="entry name" value="HATPase_c"/>
    <property type="match status" value="1"/>
</dbReference>
<dbReference type="Gene3D" id="3.30.565.10">
    <property type="entry name" value="Histidine kinase-like ATPase, C-terminal domain"/>
    <property type="match status" value="1"/>
</dbReference>
<reference evidence="10 11" key="1">
    <citation type="submission" date="2013-09" db="EMBL/GenBank/DDBJ databases">
        <authorList>
            <person name="Durkin A.S."/>
            <person name="Haft D.R."/>
            <person name="McCorrison J."/>
            <person name="Torralba M."/>
            <person name="Gillis M."/>
            <person name="Haft D.H."/>
            <person name="Methe B."/>
            <person name="Sutton G."/>
            <person name="Nelson K.E."/>
        </authorList>
    </citation>
    <scope>NUCLEOTIDE SEQUENCE [LARGE SCALE GENOMIC DNA]</scope>
    <source>
        <strain evidence="10 11">BV3C16-1</strain>
    </source>
</reference>
<name>U7UAX4_9FIRM</name>
<accession>U7UAX4</accession>
<keyword evidence="7" id="KW-0902">Two-component regulatory system</keyword>
<keyword evidence="11" id="KW-1185">Reference proteome</keyword>
<dbReference type="EMBL" id="AWXA01000062">
    <property type="protein sequence ID" value="ERT56500.1"/>
    <property type="molecule type" value="Genomic_DNA"/>
</dbReference>
<dbReference type="RefSeq" id="WP_023054663.1">
    <property type="nucleotide sequence ID" value="NZ_AWXA01000062.1"/>
</dbReference>
<dbReference type="Pfam" id="PF00512">
    <property type="entry name" value="HisKA"/>
    <property type="match status" value="1"/>
</dbReference>
<evidence type="ECO:0000256" key="8">
    <source>
        <dbReference type="SAM" id="Phobius"/>
    </source>
</evidence>
<keyword evidence="8" id="KW-0812">Transmembrane</keyword>
<evidence type="ECO:0000256" key="1">
    <source>
        <dbReference type="ARBA" id="ARBA00000085"/>
    </source>
</evidence>
<keyword evidence="8" id="KW-0472">Membrane</keyword>
<dbReference type="PROSITE" id="PS50109">
    <property type="entry name" value="HIS_KIN"/>
    <property type="match status" value="1"/>
</dbReference>
<dbReference type="Proteomes" id="UP000017090">
    <property type="component" value="Unassembled WGS sequence"/>
</dbReference>
<sequence length="418" mass="46751">MNVIQRLRRKFIFVATIAVVIIIFVALGLIDAAVYLQEKGQVETIMQRISDNDGVLHHAPAPDDNAWFNLNWSDDTPEFAYQIRYFSILADKDGIVKRVNVDHIASFTEAEAVQYAQTTLDAGQEKGFFKKNLATYAYWITVRANGDHLIVIMDCTRDMAAVDTFIRSSVLLGIICILLYVLIVAAMSKAAVRPFVENMEKQKRFITNAGHELKTPVAIISANTETMELINGKSEWTTSILKQVRRLSNLINDLILLAKMDEEAQAEIPFEAVDVTAAVNAVADSFRQVLVDSGKNLVTTVEADVSIPSQEKFLYEMINILVDNAVKYCDDGGTVAVTLRRRKKGKGAVFAVANTYVGGETADYTRFFERFYRGDTSHNSKKSGYGIGLSMAEEFAKILRGKLQVSYRDRMITFTVTF</sequence>
<evidence type="ECO:0000313" key="10">
    <source>
        <dbReference type="EMBL" id="ERT56500.1"/>
    </source>
</evidence>
<feature type="domain" description="Histidine kinase" evidence="9">
    <location>
        <begin position="208"/>
        <end position="418"/>
    </location>
</feature>
<dbReference type="AlphaFoldDB" id="U7UAX4"/>
<comment type="subcellular location">
    <subcellularLocation>
        <location evidence="2">Membrane</location>
    </subcellularLocation>
</comment>
<evidence type="ECO:0000313" key="11">
    <source>
        <dbReference type="Proteomes" id="UP000017090"/>
    </source>
</evidence>
<organism evidence="10 11">
    <name type="scientific">Megasphaera vaginalis</name>
    <name type="common">ex Srinivasan et al. 2021</name>
    <dbReference type="NCBI Taxonomy" id="1111454"/>
    <lineage>
        <taxon>Bacteria</taxon>
        <taxon>Bacillati</taxon>
        <taxon>Bacillota</taxon>
        <taxon>Negativicutes</taxon>
        <taxon>Veillonellales</taxon>
        <taxon>Veillonellaceae</taxon>
        <taxon>Megasphaera</taxon>
    </lineage>
</organism>
<evidence type="ECO:0000256" key="7">
    <source>
        <dbReference type="ARBA" id="ARBA00023012"/>
    </source>
</evidence>
<keyword evidence="8" id="KW-1133">Transmembrane helix</keyword>
<dbReference type="GO" id="GO:0000155">
    <property type="term" value="F:phosphorelay sensor kinase activity"/>
    <property type="evidence" value="ECO:0007669"/>
    <property type="project" value="InterPro"/>
</dbReference>
<dbReference type="CDD" id="cd00082">
    <property type="entry name" value="HisKA"/>
    <property type="match status" value="1"/>
</dbReference>
<dbReference type="Gene3D" id="1.10.287.130">
    <property type="match status" value="1"/>
</dbReference>
<protein>
    <recommendedName>
        <fullName evidence="3">histidine kinase</fullName>
        <ecNumber evidence="3">2.7.13.3</ecNumber>
    </recommendedName>
</protein>
<evidence type="ECO:0000256" key="3">
    <source>
        <dbReference type="ARBA" id="ARBA00012438"/>
    </source>
</evidence>
<evidence type="ECO:0000256" key="2">
    <source>
        <dbReference type="ARBA" id="ARBA00004370"/>
    </source>
</evidence>
<dbReference type="InterPro" id="IPR003594">
    <property type="entry name" value="HATPase_dom"/>
</dbReference>
<dbReference type="GO" id="GO:0005886">
    <property type="term" value="C:plasma membrane"/>
    <property type="evidence" value="ECO:0007669"/>
    <property type="project" value="TreeGrafter"/>
</dbReference>
<gene>
    <name evidence="10" type="ORF">HMPREF1250_1507</name>
</gene>
<comment type="caution">
    <text evidence="10">The sequence shown here is derived from an EMBL/GenBank/DDBJ whole genome shotgun (WGS) entry which is preliminary data.</text>
</comment>
<proteinExistence type="predicted"/>
<dbReference type="PANTHER" id="PTHR45453:SF1">
    <property type="entry name" value="PHOSPHATE REGULON SENSOR PROTEIN PHOR"/>
    <property type="match status" value="1"/>
</dbReference>
<feature type="transmembrane region" description="Helical" evidence="8">
    <location>
        <begin position="170"/>
        <end position="192"/>
    </location>
</feature>
<dbReference type="InterPro" id="IPR050351">
    <property type="entry name" value="BphY/WalK/GraS-like"/>
</dbReference>
<evidence type="ECO:0000256" key="4">
    <source>
        <dbReference type="ARBA" id="ARBA00022553"/>
    </source>
</evidence>
<dbReference type="InterPro" id="IPR005467">
    <property type="entry name" value="His_kinase_dom"/>
</dbReference>
<feature type="transmembrane region" description="Helical" evidence="8">
    <location>
        <begin position="12"/>
        <end position="36"/>
    </location>
</feature>
<dbReference type="Pfam" id="PF02518">
    <property type="entry name" value="HATPase_c"/>
    <property type="match status" value="1"/>
</dbReference>
<dbReference type="EC" id="2.7.13.3" evidence="3"/>
<dbReference type="CDD" id="cd00075">
    <property type="entry name" value="HATPase"/>
    <property type="match status" value="1"/>
</dbReference>
<dbReference type="GO" id="GO:0004721">
    <property type="term" value="F:phosphoprotein phosphatase activity"/>
    <property type="evidence" value="ECO:0007669"/>
    <property type="project" value="TreeGrafter"/>
</dbReference>
<dbReference type="SMART" id="SM00388">
    <property type="entry name" value="HisKA"/>
    <property type="match status" value="1"/>
</dbReference>
<comment type="catalytic activity">
    <reaction evidence="1">
        <text>ATP + protein L-histidine = ADP + protein N-phospho-L-histidine.</text>
        <dbReference type="EC" id="2.7.13.3"/>
    </reaction>
</comment>
<dbReference type="SUPFAM" id="SSF55874">
    <property type="entry name" value="ATPase domain of HSP90 chaperone/DNA topoisomerase II/histidine kinase"/>
    <property type="match status" value="1"/>
</dbReference>
<keyword evidence="5" id="KW-0808">Transferase</keyword>
<dbReference type="SUPFAM" id="SSF47384">
    <property type="entry name" value="Homodimeric domain of signal transducing histidine kinase"/>
    <property type="match status" value="1"/>
</dbReference>
<dbReference type="InterPro" id="IPR036097">
    <property type="entry name" value="HisK_dim/P_sf"/>
</dbReference>
<evidence type="ECO:0000259" key="9">
    <source>
        <dbReference type="PROSITE" id="PS50109"/>
    </source>
</evidence>
<dbReference type="InterPro" id="IPR003661">
    <property type="entry name" value="HisK_dim/P_dom"/>
</dbReference>
<dbReference type="OrthoDB" id="9813151at2"/>
<evidence type="ECO:0000256" key="6">
    <source>
        <dbReference type="ARBA" id="ARBA00022777"/>
    </source>
</evidence>
<dbReference type="STRING" id="1111454.HMPREF1250_1507"/>
<dbReference type="GO" id="GO:0016036">
    <property type="term" value="P:cellular response to phosphate starvation"/>
    <property type="evidence" value="ECO:0007669"/>
    <property type="project" value="TreeGrafter"/>
</dbReference>
<keyword evidence="4" id="KW-0597">Phosphoprotein</keyword>
<dbReference type="PATRIC" id="fig|1111454.3.peg.2147"/>
<dbReference type="eggNOG" id="COG0642">
    <property type="taxonomic scope" value="Bacteria"/>
</dbReference>
<dbReference type="PANTHER" id="PTHR45453">
    <property type="entry name" value="PHOSPHATE REGULON SENSOR PROTEIN PHOR"/>
    <property type="match status" value="1"/>
</dbReference>